<keyword evidence="3" id="KW-1185">Reference proteome</keyword>
<evidence type="ECO:0000313" key="3">
    <source>
        <dbReference type="Proteomes" id="UP001597459"/>
    </source>
</evidence>
<dbReference type="RefSeq" id="WP_378257376.1">
    <property type="nucleotide sequence ID" value="NZ_JBHSJV010000001.1"/>
</dbReference>
<feature type="transmembrane region" description="Helical" evidence="1">
    <location>
        <begin position="44"/>
        <end position="62"/>
    </location>
</feature>
<organism evidence="2 3">
    <name type="scientific">Aquimarina hainanensis</name>
    <dbReference type="NCBI Taxonomy" id="1578017"/>
    <lineage>
        <taxon>Bacteria</taxon>
        <taxon>Pseudomonadati</taxon>
        <taxon>Bacteroidota</taxon>
        <taxon>Flavobacteriia</taxon>
        <taxon>Flavobacteriales</taxon>
        <taxon>Flavobacteriaceae</taxon>
        <taxon>Aquimarina</taxon>
    </lineage>
</organism>
<proteinExistence type="predicted"/>
<feature type="transmembrane region" description="Helical" evidence="1">
    <location>
        <begin position="93"/>
        <end position="113"/>
    </location>
</feature>
<dbReference type="Proteomes" id="UP001597459">
    <property type="component" value="Unassembled WGS sequence"/>
</dbReference>
<dbReference type="EMBL" id="JBHULX010000004">
    <property type="protein sequence ID" value="MFD2590605.1"/>
    <property type="molecule type" value="Genomic_DNA"/>
</dbReference>
<keyword evidence="1" id="KW-0812">Transmembrane</keyword>
<protein>
    <submittedName>
        <fullName evidence="2">Uncharacterized protein</fullName>
    </submittedName>
</protein>
<name>A0ABW5N4Y8_9FLAO</name>
<feature type="transmembrane region" description="Helical" evidence="1">
    <location>
        <begin position="69"/>
        <end position="87"/>
    </location>
</feature>
<accession>A0ABW5N4Y8</accession>
<feature type="transmembrane region" description="Helical" evidence="1">
    <location>
        <begin position="7"/>
        <end position="24"/>
    </location>
</feature>
<gene>
    <name evidence="2" type="ORF">ACFSTE_07145</name>
</gene>
<sequence length="122" mass="14205">MNKTRLINIIIIVFLFIDIVHFFIERMNPEYSDITEAFYESNRTTFIKWGLCLLGLLGLFMLKKQKTAQYLLAIVSIGMMWLSITDGPLNHLLLWYSAISLSILGFLGIYLMYFSGRKILNK</sequence>
<evidence type="ECO:0000256" key="1">
    <source>
        <dbReference type="SAM" id="Phobius"/>
    </source>
</evidence>
<keyword evidence="1" id="KW-0472">Membrane</keyword>
<keyword evidence="1" id="KW-1133">Transmembrane helix</keyword>
<reference evidence="3" key="1">
    <citation type="journal article" date="2019" name="Int. J. Syst. Evol. Microbiol.">
        <title>The Global Catalogue of Microorganisms (GCM) 10K type strain sequencing project: providing services to taxonomists for standard genome sequencing and annotation.</title>
        <authorList>
            <consortium name="The Broad Institute Genomics Platform"/>
            <consortium name="The Broad Institute Genome Sequencing Center for Infectious Disease"/>
            <person name="Wu L."/>
            <person name="Ma J."/>
        </authorList>
    </citation>
    <scope>NUCLEOTIDE SEQUENCE [LARGE SCALE GENOMIC DNA]</scope>
    <source>
        <strain evidence="3">KCTC 42423</strain>
    </source>
</reference>
<evidence type="ECO:0000313" key="2">
    <source>
        <dbReference type="EMBL" id="MFD2590605.1"/>
    </source>
</evidence>
<comment type="caution">
    <text evidence="2">The sequence shown here is derived from an EMBL/GenBank/DDBJ whole genome shotgun (WGS) entry which is preliminary data.</text>
</comment>